<feature type="region of interest" description="Disordered" evidence="1">
    <location>
        <begin position="53"/>
        <end position="78"/>
    </location>
</feature>
<protein>
    <submittedName>
        <fullName evidence="2">Uncharacterized protein</fullName>
    </submittedName>
</protein>
<feature type="compositionally biased region" description="Low complexity" evidence="1">
    <location>
        <begin position="61"/>
        <end position="72"/>
    </location>
</feature>
<dbReference type="EMBL" id="JAQQBS010000375">
    <property type="protein sequence ID" value="KAK0169440.1"/>
    <property type="molecule type" value="Genomic_DNA"/>
</dbReference>
<reference evidence="2" key="2">
    <citation type="submission" date="2023-03" db="EMBL/GenBank/DDBJ databases">
        <authorList>
            <person name="Inwood S.N."/>
            <person name="Skelly J.G."/>
            <person name="Guhlin J."/>
            <person name="Harrop T.W.R."/>
            <person name="Goldson S.G."/>
            <person name="Dearden P.K."/>
        </authorList>
    </citation>
    <scope>NUCLEOTIDE SEQUENCE</scope>
    <source>
        <strain evidence="2">Irish</strain>
        <tissue evidence="2">Whole body</tissue>
    </source>
</reference>
<comment type="caution">
    <text evidence="2">The sequence shown here is derived from an EMBL/GenBank/DDBJ whole genome shotgun (WGS) entry which is preliminary data.</text>
</comment>
<dbReference type="Proteomes" id="UP001168990">
    <property type="component" value="Unassembled WGS sequence"/>
</dbReference>
<organism evidence="2 3">
    <name type="scientific">Microctonus aethiopoides</name>
    <dbReference type="NCBI Taxonomy" id="144406"/>
    <lineage>
        <taxon>Eukaryota</taxon>
        <taxon>Metazoa</taxon>
        <taxon>Ecdysozoa</taxon>
        <taxon>Arthropoda</taxon>
        <taxon>Hexapoda</taxon>
        <taxon>Insecta</taxon>
        <taxon>Pterygota</taxon>
        <taxon>Neoptera</taxon>
        <taxon>Endopterygota</taxon>
        <taxon>Hymenoptera</taxon>
        <taxon>Apocrita</taxon>
        <taxon>Ichneumonoidea</taxon>
        <taxon>Braconidae</taxon>
        <taxon>Euphorinae</taxon>
        <taxon>Microctonus</taxon>
    </lineage>
</organism>
<reference evidence="2" key="1">
    <citation type="journal article" date="2023" name="bioRxiv">
        <title>Scaffold-level genome assemblies of two parasitoid biocontrol wasps reveal the parthenogenesis mechanism and an associated novel virus.</title>
        <authorList>
            <person name="Inwood S."/>
            <person name="Skelly J."/>
            <person name="Guhlin J."/>
            <person name="Harrop T."/>
            <person name="Goldson S."/>
            <person name="Dearden P."/>
        </authorList>
    </citation>
    <scope>NUCLEOTIDE SEQUENCE</scope>
    <source>
        <strain evidence="2">Irish</strain>
        <tissue evidence="2">Whole body</tissue>
    </source>
</reference>
<evidence type="ECO:0000313" key="3">
    <source>
        <dbReference type="Proteomes" id="UP001168990"/>
    </source>
</evidence>
<dbReference type="AlphaFoldDB" id="A0AA39FH13"/>
<evidence type="ECO:0000313" key="2">
    <source>
        <dbReference type="EMBL" id="KAK0169440.1"/>
    </source>
</evidence>
<sequence>MADDKVCNTFPYISDTYSLPFFSNRKYCHVSKSNLSSNSEVKEQKNSLNIAFHPRNSKGISSPNPSTSSNLTFDNTSTNNAIENYNKELVQMHSEDDANSSPTSPAVFSRQQIDENQKENVKMLCSTLGVIKENVQFLQNICNIFKVVPPRHSNQKVLD</sequence>
<name>A0AA39FH13_9HYME</name>
<accession>A0AA39FH13</accession>
<keyword evidence="3" id="KW-1185">Reference proteome</keyword>
<gene>
    <name evidence="2" type="ORF">PV328_012044</name>
</gene>
<evidence type="ECO:0000256" key="1">
    <source>
        <dbReference type="SAM" id="MobiDB-lite"/>
    </source>
</evidence>
<proteinExistence type="predicted"/>